<keyword evidence="3" id="KW-1185">Reference proteome</keyword>
<reference evidence="2 3" key="1">
    <citation type="submission" date="2016-03" db="EMBL/GenBank/DDBJ databases">
        <title>How can Kluyveromyces marxianus grow so fast - potential evolutionary course in Saccharomyces Complex revealed by comparative genomics.</title>
        <authorList>
            <person name="Mo W."/>
            <person name="Lu W."/>
            <person name="Yang X."/>
            <person name="Qi J."/>
            <person name="Lv H."/>
        </authorList>
    </citation>
    <scope>NUCLEOTIDE SEQUENCE [LARGE SCALE GENOMIC DNA]</scope>
    <source>
        <strain evidence="2 3">FIM1</strain>
    </source>
</reference>
<evidence type="ECO:0000313" key="3">
    <source>
        <dbReference type="Proteomes" id="UP000422736"/>
    </source>
</evidence>
<accession>A0ABX6EZ69</accession>
<organism evidence="2 3">
    <name type="scientific">Kluyveromyces marxianus</name>
    <name type="common">Yeast</name>
    <name type="synonym">Candida kefyr</name>
    <dbReference type="NCBI Taxonomy" id="4911"/>
    <lineage>
        <taxon>Eukaryota</taxon>
        <taxon>Fungi</taxon>
        <taxon>Dikarya</taxon>
        <taxon>Ascomycota</taxon>
        <taxon>Saccharomycotina</taxon>
        <taxon>Saccharomycetes</taxon>
        <taxon>Saccharomycetales</taxon>
        <taxon>Saccharomycetaceae</taxon>
        <taxon>Kluyveromyces</taxon>
    </lineage>
</organism>
<name>A0ABX6EZ69_KLUMA</name>
<gene>
    <name evidence="2" type="primary">ATC1</name>
    <name evidence="2" type="ORF">FIM1_3648</name>
</gene>
<dbReference type="Proteomes" id="UP000422736">
    <property type="component" value="Chromosome 5"/>
</dbReference>
<evidence type="ECO:0000313" key="2">
    <source>
        <dbReference type="EMBL" id="QGN16921.1"/>
    </source>
</evidence>
<sequence>MYQSMDLDNVRIHSEIVDENGGFDKAEADNTFALELQKIIQQETGQSKDPNHDVLAEALATVDVDLPDVSNMSSPGLVYATEKRTEAPITDNKNSDLTVEHILGDLQVGNEEDDVFTKKLNSLLCDTNDMKRRYEEDTEHQRSSNKKQKSVYETLSPPESVSPLSDKSETQQGKESNTEKDYLLLRRKVASPKFLKQAPLPPPLTNEFTMRQVSEMKKRIINTHKLILNFNFLKDGYARTCEELSKTVIKLKDSEFDRARLVKENQDLKKLVLQLSKQLAEGK</sequence>
<evidence type="ECO:0000256" key="1">
    <source>
        <dbReference type="SAM" id="MobiDB-lite"/>
    </source>
</evidence>
<proteinExistence type="predicted"/>
<feature type="region of interest" description="Disordered" evidence="1">
    <location>
        <begin position="134"/>
        <end position="182"/>
    </location>
</feature>
<dbReference type="EMBL" id="CP015058">
    <property type="protein sequence ID" value="QGN16921.1"/>
    <property type="molecule type" value="Genomic_DNA"/>
</dbReference>
<feature type="compositionally biased region" description="Polar residues" evidence="1">
    <location>
        <begin position="151"/>
        <end position="175"/>
    </location>
</feature>
<protein>
    <submittedName>
        <fullName evidence="2">Protein ATC1/LIC4</fullName>
    </submittedName>
</protein>